<organism evidence="2 3">
    <name type="scientific">Exophiala xenobiotica</name>
    <dbReference type="NCBI Taxonomy" id="348802"/>
    <lineage>
        <taxon>Eukaryota</taxon>
        <taxon>Fungi</taxon>
        <taxon>Dikarya</taxon>
        <taxon>Ascomycota</taxon>
        <taxon>Pezizomycotina</taxon>
        <taxon>Eurotiomycetes</taxon>
        <taxon>Chaetothyriomycetidae</taxon>
        <taxon>Chaetothyriales</taxon>
        <taxon>Herpotrichiellaceae</taxon>
        <taxon>Exophiala</taxon>
    </lineage>
</organism>
<gene>
    <name evidence="2" type="ORF">PV05_00377</name>
</gene>
<dbReference type="GeneID" id="25322285"/>
<keyword evidence="3" id="KW-1185">Reference proteome</keyword>
<dbReference type="AlphaFoldDB" id="A0A0D2DCW6"/>
<dbReference type="Proteomes" id="UP000054342">
    <property type="component" value="Unassembled WGS sequence"/>
</dbReference>
<name>A0A0D2DCW6_9EURO</name>
<dbReference type="OrthoDB" id="10563342at2759"/>
<reference evidence="2 3" key="1">
    <citation type="submission" date="2015-01" db="EMBL/GenBank/DDBJ databases">
        <title>The Genome Sequence of Exophiala xenobiotica CBS118157.</title>
        <authorList>
            <consortium name="The Broad Institute Genomics Platform"/>
            <person name="Cuomo C."/>
            <person name="de Hoog S."/>
            <person name="Gorbushina A."/>
            <person name="Stielow B."/>
            <person name="Teixiera M."/>
            <person name="Abouelleil A."/>
            <person name="Chapman S.B."/>
            <person name="Priest M."/>
            <person name="Young S.K."/>
            <person name="Wortman J."/>
            <person name="Nusbaum C."/>
            <person name="Birren B."/>
        </authorList>
    </citation>
    <scope>NUCLEOTIDE SEQUENCE [LARGE SCALE GENOMIC DNA]</scope>
    <source>
        <strain evidence="2 3">CBS 118157</strain>
    </source>
</reference>
<feature type="compositionally biased region" description="Basic and acidic residues" evidence="1">
    <location>
        <begin position="22"/>
        <end position="33"/>
    </location>
</feature>
<dbReference type="EMBL" id="KN847317">
    <property type="protein sequence ID" value="KIW60137.1"/>
    <property type="molecule type" value="Genomic_DNA"/>
</dbReference>
<feature type="region of interest" description="Disordered" evidence="1">
    <location>
        <begin position="199"/>
        <end position="262"/>
    </location>
</feature>
<evidence type="ECO:0000256" key="1">
    <source>
        <dbReference type="SAM" id="MobiDB-lite"/>
    </source>
</evidence>
<feature type="region of interest" description="Disordered" evidence="1">
    <location>
        <begin position="1"/>
        <end position="55"/>
    </location>
</feature>
<protein>
    <submittedName>
        <fullName evidence="2">Uncharacterized protein</fullName>
    </submittedName>
</protein>
<dbReference type="HOGENOM" id="CLU_706030_0_0_1"/>
<evidence type="ECO:0000313" key="3">
    <source>
        <dbReference type="Proteomes" id="UP000054342"/>
    </source>
</evidence>
<feature type="region of interest" description="Disordered" evidence="1">
    <location>
        <begin position="85"/>
        <end position="105"/>
    </location>
</feature>
<feature type="compositionally biased region" description="Polar residues" evidence="1">
    <location>
        <begin position="208"/>
        <end position="228"/>
    </location>
</feature>
<evidence type="ECO:0000313" key="2">
    <source>
        <dbReference type="EMBL" id="KIW60137.1"/>
    </source>
</evidence>
<accession>A0A0D2DCW6</accession>
<sequence length="391" mass="42969">MTSRSTVPSQPFVREPVLAQGRGEEHSHVEDQQHQPPNQGHVVADLTHHPTKPSMQRRKILEDEPFALNASTVFDPSESILIDSDVNGGRGIATSSPSQHDSHEELDHGYVQHEEADDGGTNLIEDHTSPFLHRRRTLEDELSAVVGGNDLTDLDGSTLIETETDNEQQWHKMIGVDSALACCDGKLNDSNSEVTMIRRTTSEDDRGFSTTASSVHPVSDESNNVAKQSTHTHTHLTSTVPIPVPDLNPPASSSHRDRNPLASPPTTLFLELNKADLLSWHAHLTELALLPPSSTTHVTLSTHADAMYRWITSSVLPYIAAMERYTHTIAMDNEKLIGTLDSLRRQIEDLSACYEREVKGSEGKSRILEEVADMLGAAALLRDDVDFGAAQ</sequence>
<feature type="compositionally biased region" description="Low complexity" evidence="1">
    <location>
        <begin position="229"/>
        <end position="239"/>
    </location>
</feature>
<dbReference type="RefSeq" id="XP_013320721.1">
    <property type="nucleotide sequence ID" value="XM_013465267.1"/>
</dbReference>
<proteinExistence type="predicted"/>